<evidence type="ECO:0000313" key="2">
    <source>
        <dbReference type="Proteomes" id="UP001381693"/>
    </source>
</evidence>
<evidence type="ECO:0008006" key="3">
    <source>
        <dbReference type="Google" id="ProtNLM"/>
    </source>
</evidence>
<proteinExistence type="predicted"/>
<sequence>MPNNPMNPKGKNGTFLWFSLDSDVKSLAECFQQNRNICDLFHVCKDYSMVHPIWQSYQRVKAEGRLLWLTFTSLSDYLWLLRSATQCLQLHAPKALLYLAAAHKIQSASGPLTVTLQIVPKMLSPLVSIWGPELFVVSFKLETDEKKLIEKATGALQKYKHNLVIGNLLHTRREETQ</sequence>
<evidence type="ECO:0000313" key="1">
    <source>
        <dbReference type="EMBL" id="KAK7077216.1"/>
    </source>
</evidence>
<dbReference type="GO" id="GO:0015937">
    <property type="term" value="P:coenzyme A biosynthetic process"/>
    <property type="evidence" value="ECO:0007669"/>
    <property type="project" value="UniProtKB-ARBA"/>
</dbReference>
<protein>
    <recommendedName>
        <fullName evidence="3">DNA/pantothenate metabolism flavoprotein C-terminal domain-containing protein</fullName>
    </recommendedName>
</protein>
<keyword evidence="2" id="KW-1185">Reference proteome</keyword>
<dbReference type="InterPro" id="IPR035929">
    <property type="entry name" value="CoaB-like_sf"/>
</dbReference>
<organism evidence="1 2">
    <name type="scientific">Halocaridina rubra</name>
    <name type="common">Hawaiian red shrimp</name>
    <dbReference type="NCBI Taxonomy" id="373956"/>
    <lineage>
        <taxon>Eukaryota</taxon>
        <taxon>Metazoa</taxon>
        <taxon>Ecdysozoa</taxon>
        <taxon>Arthropoda</taxon>
        <taxon>Crustacea</taxon>
        <taxon>Multicrustacea</taxon>
        <taxon>Malacostraca</taxon>
        <taxon>Eumalacostraca</taxon>
        <taxon>Eucarida</taxon>
        <taxon>Decapoda</taxon>
        <taxon>Pleocyemata</taxon>
        <taxon>Caridea</taxon>
        <taxon>Atyoidea</taxon>
        <taxon>Atyidae</taxon>
        <taxon>Halocaridina</taxon>
    </lineage>
</organism>
<name>A0AAN8X6K8_HALRR</name>
<dbReference type="Gene3D" id="3.40.50.10300">
    <property type="entry name" value="CoaB-like"/>
    <property type="match status" value="1"/>
</dbReference>
<dbReference type="Proteomes" id="UP001381693">
    <property type="component" value="Unassembled WGS sequence"/>
</dbReference>
<dbReference type="PANTHER" id="PTHR12290">
    <property type="entry name" value="CORNICHON-RELATED"/>
    <property type="match status" value="1"/>
</dbReference>
<comment type="caution">
    <text evidence="1">The sequence shown here is derived from an EMBL/GenBank/DDBJ whole genome shotgun (WGS) entry which is preliminary data.</text>
</comment>
<dbReference type="GO" id="GO:0003824">
    <property type="term" value="F:catalytic activity"/>
    <property type="evidence" value="ECO:0007669"/>
    <property type="project" value="UniProtKB-ARBA"/>
</dbReference>
<reference evidence="1 2" key="1">
    <citation type="submission" date="2023-11" db="EMBL/GenBank/DDBJ databases">
        <title>Halocaridina rubra genome assembly.</title>
        <authorList>
            <person name="Smith C."/>
        </authorList>
    </citation>
    <scope>NUCLEOTIDE SEQUENCE [LARGE SCALE GENOMIC DNA]</scope>
    <source>
        <strain evidence="1">EP-1</strain>
        <tissue evidence="1">Whole</tissue>
    </source>
</reference>
<dbReference type="AlphaFoldDB" id="A0AAN8X6K8"/>
<dbReference type="EMBL" id="JAXCGZ010009455">
    <property type="protein sequence ID" value="KAK7077216.1"/>
    <property type="molecule type" value="Genomic_DNA"/>
</dbReference>
<accession>A0AAN8X6K8</accession>
<gene>
    <name evidence="1" type="ORF">SK128_020666</name>
</gene>
<dbReference type="SUPFAM" id="SSF102645">
    <property type="entry name" value="CoaB-like"/>
    <property type="match status" value="1"/>
</dbReference>